<evidence type="ECO:0000313" key="3">
    <source>
        <dbReference type="Proteomes" id="UP001595755"/>
    </source>
</evidence>
<feature type="transmembrane region" description="Helical" evidence="1">
    <location>
        <begin position="12"/>
        <end position="33"/>
    </location>
</feature>
<keyword evidence="3" id="KW-1185">Reference proteome</keyword>
<dbReference type="RefSeq" id="WP_204604442.1">
    <property type="nucleotide sequence ID" value="NZ_JBHSED010000004.1"/>
</dbReference>
<feature type="transmembrane region" description="Helical" evidence="1">
    <location>
        <begin position="45"/>
        <end position="65"/>
    </location>
</feature>
<keyword evidence="1" id="KW-1133">Transmembrane helix</keyword>
<protein>
    <submittedName>
        <fullName evidence="2">Uncharacterized protein</fullName>
    </submittedName>
</protein>
<gene>
    <name evidence="2" type="ORF">ACFO1S_04380</name>
</gene>
<reference evidence="3" key="1">
    <citation type="journal article" date="2019" name="Int. J. Syst. Evol. Microbiol.">
        <title>The Global Catalogue of Microorganisms (GCM) 10K type strain sequencing project: providing services to taxonomists for standard genome sequencing and annotation.</title>
        <authorList>
            <consortium name="The Broad Institute Genomics Platform"/>
            <consortium name="The Broad Institute Genome Sequencing Center for Infectious Disease"/>
            <person name="Wu L."/>
            <person name="Ma J."/>
        </authorList>
    </citation>
    <scope>NUCLEOTIDE SEQUENCE [LARGE SCALE GENOMIC DNA]</scope>
    <source>
        <strain evidence="3">CGMCC 4.1641</strain>
    </source>
</reference>
<proteinExistence type="predicted"/>
<comment type="caution">
    <text evidence="2">The sequence shown here is derived from an EMBL/GenBank/DDBJ whole genome shotgun (WGS) entry which is preliminary data.</text>
</comment>
<evidence type="ECO:0000256" key="1">
    <source>
        <dbReference type="SAM" id="Phobius"/>
    </source>
</evidence>
<dbReference type="Proteomes" id="UP001595755">
    <property type="component" value="Unassembled WGS sequence"/>
</dbReference>
<evidence type="ECO:0000313" key="2">
    <source>
        <dbReference type="EMBL" id="MFC4302677.1"/>
    </source>
</evidence>
<name>A0ABV8S5I5_9BACL</name>
<keyword evidence="1" id="KW-0812">Transmembrane</keyword>
<keyword evidence="1" id="KW-0472">Membrane</keyword>
<organism evidence="2 3">
    <name type="scientific">Cohnella boryungensis</name>
    <dbReference type="NCBI Taxonomy" id="768479"/>
    <lineage>
        <taxon>Bacteria</taxon>
        <taxon>Bacillati</taxon>
        <taxon>Bacillota</taxon>
        <taxon>Bacilli</taxon>
        <taxon>Bacillales</taxon>
        <taxon>Paenibacillaceae</taxon>
        <taxon>Cohnella</taxon>
    </lineage>
</organism>
<accession>A0ABV8S5I5</accession>
<dbReference type="EMBL" id="JBHSED010000004">
    <property type="protein sequence ID" value="MFC4302677.1"/>
    <property type="molecule type" value="Genomic_DNA"/>
</dbReference>
<sequence length="66" mass="7218">MDLVNVSEVSAGLFISGVIFIMLIGSFLSLGVLRFFQLKKRQGGIYLGLSGLSFVTMVLVVNTWFS</sequence>